<dbReference type="Pfam" id="PF00005">
    <property type="entry name" value="ABC_tran"/>
    <property type="match status" value="1"/>
</dbReference>
<evidence type="ECO:0000256" key="4">
    <source>
        <dbReference type="ARBA" id="ARBA00022496"/>
    </source>
</evidence>
<evidence type="ECO:0000256" key="5">
    <source>
        <dbReference type="ARBA" id="ARBA00022741"/>
    </source>
</evidence>
<dbReference type="GO" id="GO:0005886">
    <property type="term" value="C:plasma membrane"/>
    <property type="evidence" value="ECO:0007669"/>
    <property type="project" value="UniProtKB-SubCell"/>
</dbReference>
<evidence type="ECO:0000256" key="3">
    <source>
        <dbReference type="ARBA" id="ARBA00022475"/>
    </source>
</evidence>
<dbReference type="GO" id="GO:0006826">
    <property type="term" value="P:iron ion transport"/>
    <property type="evidence" value="ECO:0007669"/>
    <property type="project" value="UniProtKB-KW"/>
</dbReference>
<keyword evidence="3" id="KW-1003">Cell membrane</keyword>
<dbReference type="EMBL" id="AP022822">
    <property type="protein sequence ID" value="BCA86194.1"/>
    <property type="molecule type" value="Genomic_DNA"/>
</dbReference>
<dbReference type="SUPFAM" id="SSF52540">
    <property type="entry name" value="P-loop containing nucleoside triphosphate hydrolases"/>
    <property type="match status" value="1"/>
</dbReference>
<evidence type="ECO:0000256" key="2">
    <source>
        <dbReference type="ARBA" id="ARBA00022448"/>
    </source>
</evidence>
<evidence type="ECO:0000256" key="6">
    <source>
        <dbReference type="ARBA" id="ARBA00022840"/>
    </source>
</evidence>
<gene>
    <name evidence="11" type="primary">fetC</name>
    <name evidence="11" type="ORF">EsVE80_17170</name>
</gene>
<evidence type="ECO:0000313" key="12">
    <source>
        <dbReference type="Proteomes" id="UP000502998"/>
    </source>
</evidence>
<protein>
    <submittedName>
        <fullName evidence="11">Iron ABC transporter ATP-binding protein</fullName>
    </submittedName>
</protein>
<keyword evidence="12" id="KW-1185">Reference proteome</keyword>
<dbReference type="InterPro" id="IPR003593">
    <property type="entry name" value="AAA+_ATPase"/>
</dbReference>
<dbReference type="KEGG" id="esg:EsVE80_17170"/>
<keyword evidence="7" id="KW-0408">Iron</keyword>
<accession>A0A679IQH1</accession>
<dbReference type="SMART" id="SM00382">
    <property type="entry name" value="AAA"/>
    <property type="match status" value="1"/>
</dbReference>
<dbReference type="InterPro" id="IPR027417">
    <property type="entry name" value="P-loop_NTPase"/>
</dbReference>
<organism evidence="11 12">
    <name type="scientific">Enterococcus saigonensis</name>
    <dbReference type="NCBI Taxonomy" id="1805431"/>
    <lineage>
        <taxon>Bacteria</taxon>
        <taxon>Bacillati</taxon>
        <taxon>Bacillota</taxon>
        <taxon>Bacilli</taxon>
        <taxon>Lactobacillales</taxon>
        <taxon>Enterococcaceae</taxon>
        <taxon>Enterococcus</taxon>
    </lineage>
</organism>
<keyword evidence="6 11" id="KW-0067">ATP-binding</keyword>
<dbReference type="GO" id="GO:0016887">
    <property type="term" value="F:ATP hydrolysis activity"/>
    <property type="evidence" value="ECO:0007669"/>
    <property type="project" value="InterPro"/>
</dbReference>
<evidence type="ECO:0000256" key="8">
    <source>
        <dbReference type="ARBA" id="ARBA00023065"/>
    </source>
</evidence>
<dbReference type="Proteomes" id="UP000502998">
    <property type="component" value="Chromosome"/>
</dbReference>
<dbReference type="RefSeq" id="WP_173103377.1">
    <property type="nucleotide sequence ID" value="NZ_AP022822.1"/>
</dbReference>
<dbReference type="GO" id="GO:0005524">
    <property type="term" value="F:ATP binding"/>
    <property type="evidence" value="ECO:0007669"/>
    <property type="project" value="UniProtKB-KW"/>
</dbReference>
<dbReference type="PANTHER" id="PTHR42771:SF3">
    <property type="entry name" value="PETROBACTIN IMPORT ATP-BINDING PROTEIN YCLP"/>
    <property type="match status" value="1"/>
</dbReference>
<keyword evidence="4" id="KW-0410">Iron transport</keyword>
<dbReference type="InterPro" id="IPR003439">
    <property type="entry name" value="ABC_transporter-like_ATP-bd"/>
</dbReference>
<evidence type="ECO:0000256" key="1">
    <source>
        <dbReference type="ARBA" id="ARBA00004202"/>
    </source>
</evidence>
<feature type="domain" description="ABC transporter" evidence="10">
    <location>
        <begin position="2"/>
        <end position="236"/>
    </location>
</feature>
<proteinExistence type="predicted"/>
<evidence type="ECO:0000259" key="10">
    <source>
        <dbReference type="PROSITE" id="PS50893"/>
    </source>
</evidence>
<dbReference type="FunFam" id="3.40.50.300:FF:000134">
    <property type="entry name" value="Iron-enterobactin ABC transporter ATP-binding protein"/>
    <property type="match status" value="1"/>
</dbReference>
<dbReference type="PROSITE" id="PS50893">
    <property type="entry name" value="ABC_TRANSPORTER_2"/>
    <property type="match status" value="1"/>
</dbReference>
<evidence type="ECO:0000256" key="9">
    <source>
        <dbReference type="ARBA" id="ARBA00023136"/>
    </source>
</evidence>
<keyword evidence="5" id="KW-0547">Nucleotide-binding</keyword>
<evidence type="ECO:0000256" key="7">
    <source>
        <dbReference type="ARBA" id="ARBA00023004"/>
    </source>
</evidence>
<dbReference type="Gene3D" id="3.40.50.300">
    <property type="entry name" value="P-loop containing nucleotide triphosphate hydrolases"/>
    <property type="match status" value="1"/>
</dbReference>
<keyword evidence="9" id="KW-0472">Membrane</keyword>
<comment type="subcellular location">
    <subcellularLocation>
        <location evidence="1">Cell membrane</location>
        <topology evidence="1">Peripheral membrane protein</topology>
    </subcellularLocation>
</comment>
<keyword evidence="8" id="KW-0406">Ion transport</keyword>
<dbReference type="AlphaFoldDB" id="A0A679IQH1"/>
<dbReference type="PANTHER" id="PTHR42771">
    <property type="entry name" value="IRON(3+)-HYDROXAMATE IMPORT ATP-BINDING PROTEIN FHUC"/>
    <property type="match status" value="1"/>
</dbReference>
<keyword evidence="2" id="KW-0813">Transport</keyword>
<name>A0A679IQH1_9ENTE</name>
<evidence type="ECO:0000313" key="11">
    <source>
        <dbReference type="EMBL" id="BCA86194.1"/>
    </source>
</evidence>
<reference evidence="11 12" key="1">
    <citation type="submission" date="2020-02" db="EMBL/GenBank/DDBJ databases">
        <title>Characterization of vanA genotype vancomycin-resistant Enterococcus saigonensis VE80.</title>
        <authorList>
            <person name="Harada T."/>
            <person name="Motooka D."/>
            <person name="Nakamura S."/>
            <person name="Yamamoto Y."/>
            <person name="Kawahara R."/>
            <person name="Kawatsu K."/>
        </authorList>
    </citation>
    <scope>NUCLEOTIDE SEQUENCE [LARGE SCALE GENOMIC DNA]</scope>
    <source>
        <strain evidence="11 12">VE80</strain>
    </source>
</reference>
<dbReference type="InterPro" id="IPR051535">
    <property type="entry name" value="Siderophore_ABC-ATPase"/>
</dbReference>
<dbReference type="CDD" id="cd03214">
    <property type="entry name" value="ABC_Iron-Siderophores_B12_Hemin"/>
    <property type="match status" value="1"/>
</dbReference>
<sequence>MIEIKEVSKVYQQKIVLDRIELQLPKGEIVAFIGPNGAGKSTLLSIMSRLQGEFSGELFIDNGEIRTWQSKELAKRLAILKQNNQLQARLTVAELVAFGRFPYSRGRLNKDDRRIISEAITAMSLTELAEVELQNLSGGQLQRAYIAMILAQDTEYILLDEPLNNLDMNHANHLMRLLKRLVKKTQKTIFLVIHDINFAAAFADTIVALKDGCLFKMGTVAEVITSEVLGELYDMNIRVCELMGKRVCMYFDATDISE</sequence>